<feature type="region of interest" description="Disordered" evidence="1">
    <location>
        <begin position="1"/>
        <end position="133"/>
    </location>
</feature>
<dbReference type="OrthoDB" id="773117at2759"/>
<comment type="caution">
    <text evidence="2">The sequence shown here is derived from an EMBL/GenBank/DDBJ whole genome shotgun (WGS) entry which is preliminary data.</text>
</comment>
<dbReference type="Proteomes" id="UP000729402">
    <property type="component" value="Unassembled WGS sequence"/>
</dbReference>
<proteinExistence type="predicted"/>
<reference evidence="2" key="2">
    <citation type="submission" date="2021-02" db="EMBL/GenBank/DDBJ databases">
        <authorList>
            <person name="Kimball J.A."/>
            <person name="Haas M.W."/>
            <person name="Macchietto M."/>
            <person name="Kono T."/>
            <person name="Duquette J."/>
            <person name="Shao M."/>
        </authorList>
    </citation>
    <scope>NUCLEOTIDE SEQUENCE</scope>
    <source>
        <tissue evidence="2">Fresh leaf tissue</tissue>
    </source>
</reference>
<keyword evidence="3" id="KW-1185">Reference proteome</keyword>
<evidence type="ECO:0000256" key="1">
    <source>
        <dbReference type="SAM" id="MobiDB-lite"/>
    </source>
</evidence>
<dbReference type="AlphaFoldDB" id="A0A8J5WWD2"/>
<accession>A0A8J5WWD2</accession>
<sequence>METRLSTSGEVADGASAGCKKKHPPSRLQKHAPATLQLEPGAPSPSGAWGYGRTPIPLLSPLVMSSHSPPPAAWEADNQAGATRREVGHADASARSGRDVSGGGRSQGCNVDRQPDEAAKAPAPAPFGGWRHPALPTPVAEPVSLAPFFQSQCALEVRNAQQ</sequence>
<dbReference type="EMBL" id="JAAALK010000079">
    <property type="protein sequence ID" value="KAG8096594.1"/>
    <property type="molecule type" value="Genomic_DNA"/>
</dbReference>
<dbReference type="PANTHER" id="PTHR33912">
    <property type="entry name" value="OS01G0939400 PROTEIN"/>
    <property type="match status" value="1"/>
</dbReference>
<protein>
    <submittedName>
        <fullName evidence="2">Uncharacterized protein</fullName>
    </submittedName>
</protein>
<dbReference type="InterPro" id="IPR040381">
    <property type="entry name" value="At4g14450-like"/>
</dbReference>
<name>A0A8J5WWD2_ZIZPA</name>
<dbReference type="PANTHER" id="PTHR33912:SF5">
    <property type="entry name" value="F22G5.17"/>
    <property type="match status" value="1"/>
</dbReference>
<feature type="compositionally biased region" description="Basic residues" evidence="1">
    <location>
        <begin position="19"/>
        <end position="30"/>
    </location>
</feature>
<evidence type="ECO:0000313" key="2">
    <source>
        <dbReference type="EMBL" id="KAG8096594.1"/>
    </source>
</evidence>
<gene>
    <name evidence="2" type="ORF">GUJ93_ZPchr0013g33812</name>
</gene>
<evidence type="ECO:0000313" key="3">
    <source>
        <dbReference type="Proteomes" id="UP000729402"/>
    </source>
</evidence>
<organism evidence="2 3">
    <name type="scientific">Zizania palustris</name>
    <name type="common">Northern wild rice</name>
    <dbReference type="NCBI Taxonomy" id="103762"/>
    <lineage>
        <taxon>Eukaryota</taxon>
        <taxon>Viridiplantae</taxon>
        <taxon>Streptophyta</taxon>
        <taxon>Embryophyta</taxon>
        <taxon>Tracheophyta</taxon>
        <taxon>Spermatophyta</taxon>
        <taxon>Magnoliopsida</taxon>
        <taxon>Liliopsida</taxon>
        <taxon>Poales</taxon>
        <taxon>Poaceae</taxon>
        <taxon>BOP clade</taxon>
        <taxon>Oryzoideae</taxon>
        <taxon>Oryzeae</taxon>
        <taxon>Zizaniinae</taxon>
        <taxon>Zizania</taxon>
    </lineage>
</organism>
<reference evidence="2" key="1">
    <citation type="journal article" date="2021" name="bioRxiv">
        <title>Whole Genome Assembly and Annotation of Northern Wild Rice, Zizania palustris L., Supports a Whole Genome Duplication in the Zizania Genus.</title>
        <authorList>
            <person name="Haas M."/>
            <person name="Kono T."/>
            <person name="Macchietto M."/>
            <person name="Millas R."/>
            <person name="McGilp L."/>
            <person name="Shao M."/>
            <person name="Duquette J."/>
            <person name="Hirsch C.N."/>
            <person name="Kimball J."/>
        </authorList>
    </citation>
    <scope>NUCLEOTIDE SEQUENCE</scope>
    <source>
        <tissue evidence="2">Fresh leaf tissue</tissue>
    </source>
</reference>